<feature type="region of interest" description="Disordered" evidence="1">
    <location>
        <begin position="1"/>
        <end position="26"/>
    </location>
</feature>
<name>A0A7S8FGA1_9BACT</name>
<dbReference type="AlphaFoldDB" id="A0A7S8FGA1"/>
<organism evidence="2 3">
    <name type="scientific">Candidatus Nitrospira kreftii</name>
    <dbReference type="NCBI Taxonomy" id="2652173"/>
    <lineage>
        <taxon>Bacteria</taxon>
        <taxon>Pseudomonadati</taxon>
        <taxon>Nitrospirota</taxon>
        <taxon>Nitrospiria</taxon>
        <taxon>Nitrospirales</taxon>
        <taxon>Nitrospiraceae</taxon>
        <taxon>Nitrospira</taxon>
    </lineage>
</organism>
<sequence length="73" mass="8544">MLTITEHSCRQQLRRRDQSLPTSTMNANSQHDARYLLMSSISWYDDTHLYLLYLCLRLSDVCAIIVPFAPKQI</sequence>
<gene>
    <name evidence="2" type="ORF">Nkreftii_003032</name>
</gene>
<evidence type="ECO:0000256" key="1">
    <source>
        <dbReference type="SAM" id="MobiDB-lite"/>
    </source>
</evidence>
<reference evidence="2 3" key="1">
    <citation type="journal article" date="2020" name="ISME J.">
        <title>Enrichment and physiological characterization of a novel comammox Nitrospira indicates ammonium inhibition of complete nitrification.</title>
        <authorList>
            <person name="Sakoula D."/>
            <person name="Koch H."/>
            <person name="Frank J."/>
            <person name="Jetten M.S.M."/>
            <person name="van Kessel M.A.H.J."/>
            <person name="Lucker S."/>
        </authorList>
    </citation>
    <scope>NUCLEOTIDE SEQUENCE [LARGE SCALE GENOMIC DNA]</scope>
    <source>
        <strain evidence="2">Comreactor17</strain>
    </source>
</reference>
<accession>A0A7S8FGA1</accession>
<proteinExistence type="predicted"/>
<protein>
    <submittedName>
        <fullName evidence="2">Uncharacterized protein</fullName>
    </submittedName>
</protein>
<dbReference type="EMBL" id="CP047423">
    <property type="protein sequence ID" value="QPD05258.1"/>
    <property type="molecule type" value="Genomic_DNA"/>
</dbReference>
<evidence type="ECO:0000313" key="2">
    <source>
        <dbReference type="EMBL" id="QPD05258.1"/>
    </source>
</evidence>
<evidence type="ECO:0000313" key="3">
    <source>
        <dbReference type="Proteomes" id="UP000593737"/>
    </source>
</evidence>
<dbReference type="Proteomes" id="UP000593737">
    <property type="component" value="Chromosome"/>
</dbReference>
<dbReference type="KEGG" id="nkf:Nkreftii_003032"/>